<proteinExistence type="inferred from homology"/>
<evidence type="ECO:0000259" key="2">
    <source>
        <dbReference type="PROSITE" id="PS51444"/>
    </source>
</evidence>
<comment type="caution">
    <text evidence="3">The sequence shown here is derived from an EMBL/GenBank/DDBJ whole genome shotgun (WGS) entry which is preliminary data.</text>
</comment>
<dbReference type="InterPro" id="IPR027643">
    <property type="entry name" value="Formin-like_plant"/>
</dbReference>
<dbReference type="SUPFAM" id="SSF101447">
    <property type="entry name" value="Formin homology 2 domain (FH2 domain)"/>
    <property type="match status" value="1"/>
</dbReference>
<dbReference type="EMBL" id="LXQA010626542">
    <property type="protein sequence ID" value="MCI62851.1"/>
    <property type="molecule type" value="Genomic_DNA"/>
</dbReference>
<dbReference type="InterPro" id="IPR042201">
    <property type="entry name" value="FH2_Formin_sf"/>
</dbReference>
<dbReference type="Proteomes" id="UP000265520">
    <property type="component" value="Unassembled WGS sequence"/>
</dbReference>
<accession>A0A392TNU9</accession>
<sequence length="58" mass="6657">NELPTEFLQTLMKMAPTQEEELKLRLFSGSLSQLGPADRFLKSLVEIPFAYKRMDALL</sequence>
<organism evidence="3 4">
    <name type="scientific">Trifolium medium</name>
    <dbReference type="NCBI Taxonomy" id="97028"/>
    <lineage>
        <taxon>Eukaryota</taxon>
        <taxon>Viridiplantae</taxon>
        <taxon>Streptophyta</taxon>
        <taxon>Embryophyta</taxon>
        <taxon>Tracheophyta</taxon>
        <taxon>Spermatophyta</taxon>
        <taxon>Magnoliopsida</taxon>
        <taxon>eudicotyledons</taxon>
        <taxon>Gunneridae</taxon>
        <taxon>Pentapetalae</taxon>
        <taxon>rosids</taxon>
        <taxon>fabids</taxon>
        <taxon>Fabales</taxon>
        <taxon>Fabaceae</taxon>
        <taxon>Papilionoideae</taxon>
        <taxon>50 kb inversion clade</taxon>
        <taxon>NPAAA clade</taxon>
        <taxon>Hologalegina</taxon>
        <taxon>IRL clade</taxon>
        <taxon>Trifolieae</taxon>
        <taxon>Trifolium</taxon>
    </lineage>
</organism>
<reference evidence="3 4" key="1">
    <citation type="journal article" date="2018" name="Front. Plant Sci.">
        <title>Red Clover (Trifolium pratense) and Zigzag Clover (T. medium) - A Picture of Genomic Similarities and Differences.</title>
        <authorList>
            <person name="Dluhosova J."/>
            <person name="Istvanek J."/>
            <person name="Nedelnik J."/>
            <person name="Repkova J."/>
        </authorList>
    </citation>
    <scope>NUCLEOTIDE SEQUENCE [LARGE SCALE GENOMIC DNA]</scope>
    <source>
        <strain evidence="4">cv. 10/8</strain>
        <tissue evidence="3">Leaf</tissue>
    </source>
</reference>
<evidence type="ECO:0000313" key="4">
    <source>
        <dbReference type="Proteomes" id="UP000265520"/>
    </source>
</evidence>
<protein>
    <submittedName>
        <fullName evidence="3">Formin-like protein</fullName>
    </submittedName>
</protein>
<dbReference type="Pfam" id="PF02181">
    <property type="entry name" value="FH2"/>
    <property type="match status" value="1"/>
</dbReference>
<dbReference type="PANTHER" id="PTHR23213">
    <property type="entry name" value="FORMIN-RELATED"/>
    <property type="match status" value="1"/>
</dbReference>
<evidence type="ECO:0000313" key="3">
    <source>
        <dbReference type="EMBL" id="MCI62851.1"/>
    </source>
</evidence>
<feature type="domain" description="FH2" evidence="2">
    <location>
        <begin position="1"/>
        <end position="58"/>
    </location>
</feature>
<name>A0A392TNU9_9FABA</name>
<keyword evidence="4" id="KW-1185">Reference proteome</keyword>
<dbReference type="InterPro" id="IPR015425">
    <property type="entry name" value="FH2_Formin"/>
</dbReference>
<dbReference type="Gene3D" id="1.20.58.2220">
    <property type="entry name" value="Formin, FH2 domain"/>
    <property type="match status" value="1"/>
</dbReference>
<feature type="non-terminal residue" evidence="3">
    <location>
        <position position="58"/>
    </location>
</feature>
<feature type="non-terminal residue" evidence="3">
    <location>
        <position position="1"/>
    </location>
</feature>
<evidence type="ECO:0000256" key="1">
    <source>
        <dbReference type="ARBA" id="ARBA00025793"/>
    </source>
</evidence>
<dbReference type="PANTHER" id="PTHR23213:SF381">
    <property type="entry name" value="FORMIN-LIKE PROTEIN"/>
    <property type="match status" value="1"/>
</dbReference>
<dbReference type="AlphaFoldDB" id="A0A392TNU9"/>
<dbReference type="GO" id="GO:0051015">
    <property type="term" value="F:actin filament binding"/>
    <property type="evidence" value="ECO:0007669"/>
    <property type="project" value="InterPro"/>
</dbReference>
<dbReference type="PROSITE" id="PS51444">
    <property type="entry name" value="FH2"/>
    <property type="match status" value="1"/>
</dbReference>
<dbReference type="GO" id="GO:0045010">
    <property type="term" value="P:actin nucleation"/>
    <property type="evidence" value="ECO:0007669"/>
    <property type="project" value="InterPro"/>
</dbReference>
<comment type="similarity">
    <text evidence="1">Belongs to the formin-like family. Class-I subfamily.</text>
</comment>